<sequence length="330" mass="36312">MSTAPSMHDYILRQPEILSSVYDRKESWLTILQSMLETHPMEEIVLLGSGTSHHVSTAAAALAERHLPMQARAVLPAQFIGSRILHPSRTLAVGISQSGNSLSTLNAIRYAKEQGCPVLAFSLEEDSALVRECDAWMPLVCERELVPPETQGYTAAILEWILAIRQAAGLDTDVTKELSALPKVVAESEAFVRAHLHDILRAPKITVTGSGLHWATAMEGALKMRETLRHAVMREETEELSHLADLAFEDDDLLMAIVQTDRDRQTVNLVRQITDHVLEIEAGEDDFSLITAVIPFQLAGAIGAAGLGNDTSKYPYEIENISHGEGFLFR</sequence>
<dbReference type="GO" id="GO:0006487">
    <property type="term" value="P:protein N-linked glycosylation"/>
    <property type="evidence" value="ECO:0007669"/>
    <property type="project" value="TreeGrafter"/>
</dbReference>
<protein>
    <recommendedName>
        <fullName evidence="3">Glutamine--fructose-6-phosphate aminotransferase [isomerizing]</fullName>
        <ecNumber evidence="2">2.6.1.16</ecNumber>
    </recommendedName>
</protein>
<evidence type="ECO:0000256" key="3">
    <source>
        <dbReference type="ARBA" id="ARBA00016090"/>
    </source>
</evidence>
<dbReference type="Pfam" id="PF01380">
    <property type="entry name" value="SIS"/>
    <property type="match status" value="2"/>
</dbReference>
<dbReference type="PANTHER" id="PTHR10937:SF0">
    <property type="entry name" value="GLUTAMINE--FRUCTOSE-6-PHOSPHATE TRANSAMINASE (ISOMERIZING)"/>
    <property type="match status" value="1"/>
</dbReference>
<name>A0A140DXE9_9FIRM</name>
<comment type="catalytic activity">
    <reaction evidence="1">
        <text>D-fructose 6-phosphate + L-glutamine = D-glucosamine 6-phosphate + L-glutamate</text>
        <dbReference type="Rhea" id="RHEA:13237"/>
        <dbReference type="ChEBI" id="CHEBI:29985"/>
        <dbReference type="ChEBI" id="CHEBI:58359"/>
        <dbReference type="ChEBI" id="CHEBI:58725"/>
        <dbReference type="ChEBI" id="CHEBI:61527"/>
        <dbReference type="EC" id="2.6.1.16"/>
    </reaction>
</comment>
<keyword evidence="4" id="KW-0677">Repeat</keyword>
<dbReference type="PROSITE" id="PS51464">
    <property type="entry name" value="SIS"/>
    <property type="match status" value="1"/>
</dbReference>
<dbReference type="Gene3D" id="3.40.50.10490">
    <property type="entry name" value="Glucose-6-phosphate isomerase like protein, domain 1"/>
    <property type="match status" value="2"/>
</dbReference>
<accession>A0A140DXE9</accession>
<dbReference type="PANTHER" id="PTHR10937">
    <property type="entry name" value="GLUCOSAMINE--FRUCTOSE-6-PHOSPHATE AMINOTRANSFERASE, ISOMERIZING"/>
    <property type="match status" value="1"/>
</dbReference>
<dbReference type="GO" id="GO:0006047">
    <property type="term" value="P:UDP-N-acetylglucosamine metabolic process"/>
    <property type="evidence" value="ECO:0007669"/>
    <property type="project" value="TreeGrafter"/>
</dbReference>
<dbReference type="InterPro" id="IPR001347">
    <property type="entry name" value="SIS_dom"/>
</dbReference>
<dbReference type="GO" id="GO:0004360">
    <property type="term" value="F:glutamine-fructose-6-phosphate transaminase (isomerizing) activity"/>
    <property type="evidence" value="ECO:0007669"/>
    <property type="project" value="UniProtKB-EC"/>
</dbReference>
<dbReference type="CDD" id="cd05008">
    <property type="entry name" value="SIS_GlmS_GlmD_1"/>
    <property type="match status" value="1"/>
</dbReference>
<dbReference type="STRING" id="1702221.AALO17_21920"/>
<dbReference type="GO" id="GO:0097367">
    <property type="term" value="F:carbohydrate derivative binding"/>
    <property type="evidence" value="ECO:0007669"/>
    <property type="project" value="InterPro"/>
</dbReference>
<evidence type="ECO:0000313" key="6">
    <source>
        <dbReference type="EMBL" id="AMK55326.1"/>
    </source>
</evidence>
<dbReference type="GO" id="GO:0006002">
    <property type="term" value="P:fructose 6-phosphate metabolic process"/>
    <property type="evidence" value="ECO:0007669"/>
    <property type="project" value="TreeGrafter"/>
</dbReference>
<dbReference type="AlphaFoldDB" id="A0A140DXE9"/>
<dbReference type="EC" id="2.6.1.16" evidence="2"/>
<reference evidence="6 7" key="1">
    <citation type="journal article" date="2016" name="Gut Pathog.">
        <title>Whole genome sequencing of "Faecalibaculum rodentium" ALO17, isolated from C57BL/6J laboratory mouse feces.</title>
        <authorList>
            <person name="Lim S."/>
            <person name="Chang D.H."/>
            <person name="Ahn S."/>
            <person name="Kim B.C."/>
        </authorList>
    </citation>
    <scope>NUCLEOTIDE SEQUENCE [LARGE SCALE GENOMIC DNA]</scope>
    <source>
        <strain evidence="6 7">Alo17</strain>
    </source>
</reference>
<dbReference type="InterPro" id="IPR035466">
    <property type="entry name" value="GlmS/AgaS_SIS"/>
</dbReference>
<evidence type="ECO:0000256" key="4">
    <source>
        <dbReference type="ARBA" id="ARBA00022737"/>
    </source>
</evidence>
<evidence type="ECO:0000256" key="2">
    <source>
        <dbReference type="ARBA" id="ARBA00012916"/>
    </source>
</evidence>
<feature type="domain" description="SIS" evidence="5">
    <location>
        <begin position="31"/>
        <end position="167"/>
    </location>
</feature>
<evidence type="ECO:0000256" key="1">
    <source>
        <dbReference type="ARBA" id="ARBA00001031"/>
    </source>
</evidence>
<evidence type="ECO:0000259" key="5">
    <source>
        <dbReference type="PROSITE" id="PS51464"/>
    </source>
</evidence>
<dbReference type="RefSeq" id="WP_067558830.1">
    <property type="nucleotide sequence ID" value="NZ_CAMTBT010000032.1"/>
</dbReference>
<dbReference type="Proteomes" id="UP000069771">
    <property type="component" value="Chromosome"/>
</dbReference>
<gene>
    <name evidence="6" type="ORF">AALO17_21920</name>
</gene>
<dbReference type="EMBL" id="CP011391">
    <property type="protein sequence ID" value="AMK55326.1"/>
    <property type="molecule type" value="Genomic_DNA"/>
</dbReference>
<dbReference type="KEGG" id="fro:AALO17_21920"/>
<keyword evidence="7" id="KW-1185">Reference proteome</keyword>
<dbReference type="InterPro" id="IPR046348">
    <property type="entry name" value="SIS_dom_sf"/>
</dbReference>
<evidence type="ECO:0000313" key="7">
    <source>
        <dbReference type="Proteomes" id="UP000069771"/>
    </source>
</evidence>
<dbReference type="SUPFAM" id="SSF53697">
    <property type="entry name" value="SIS domain"/>
    <property type="match status" value="1"/>
</dbReference>
<proteinExistence type="predicted"/>
<dbReference type="OrthoDB" id="9779207at2"/>
<dbReference type="GeneID" id="78478767"/>
<organism evidence="6 7">
    <name type="scientific">Faecalibaculum rodentium</name>
    <dbReference type="NCBI Taxonomy" id="1702221"/>
    <lineage>
        <taxon>Bacteria</taxon>
        <taxon>Bacillati</taxon>
        <taxon>Bacillota</taxon>
        <taxon>Erysipelotrichia</taxon>
        <taxon>Erysipelotrichales</taxon>
        <taxon>Erysipelotrichaceae</taxon>
        <taxon>Faecalibaculum</taxon>
    </lineage>
</organism>